<proteinExistence type="predicted"/>
<keyword evidence="1 3" id="KW-0853">WD repeat</keyword>
<accession>A0A9P5TR69</accession>
<dbReference type="Proteomes" id="UP000724874">
    <property type="component" value="Unassembled WGS sequence"/>
</dbReference>
<evidence type="ECO:0000313" key="6">
    <source>
        <dbReference type="Proteomes" id="UP000724874"/>
    </source>
</evidence>
<keyword evidence="4" id="KW-0472">Membrane</keyword>
<dbReference type="SMART" id="SM00320">
    <property type="entry name" value="WD40"/>
    <property type="match status" value="3"/>
</dbReference>
<feature type="repeat" description="WD" evidence="3">
    <location>
        <begin position="19"/>
        <end position="59"/>
    </location>
</feature>
<sequence length="397" mass="44061">MLAAIHKLFNKRYRFLTNLRGHPGPVVSIAISPNGKFLASGGAEGIKIWNLKTSKEVSVGQQPYYERSQVSSICWVTHRNEVTDTVCYGNALGCLVFLQYHANEHIQDRFETIFSSRLARGAEITCIAADTSMRSTRIAIGTRDKCIQVWTFESSSRKLEPVYSKMDQSDREIVPKALAFDTNSERDLYVFGLYDGGLYKRSGKDGKSISKYQLGSQIGNAAVDIDRKLCVVDNIENGFDLYKMDSGVFVNTFETKAVIRTHPKCVAFADRSRLVIGGSDHGLVYIFERKTGKLLETLRHGKKGGAETIGIRDLENGAVLIATASATSSSGPGHIRLWQWKSVEKQEFAGDGWTLLDVIDVIFKLIVILAAAAYFSQQRKQLMSLIKIGGQDAIENI</sequence>
<gene>
    <name evidence="5" type="ORF">CPB84DRAFT_1844715</name>
</gene>
<keyword evidence="6" id="KW-1185">Reference proteome</keyword>
<dbReference type="PANTHER" id="PTHR22847:SF637">
    <property type="entry name" value="WD REPEAT DOMAIN 5B"/>
    <property type="match status" value="1"/>
</dbReference>
<name>A0A9P5TR69_GYMJU</name>
<dbReference type="SUPFAM" id="SSF50978">
    <property type="entry name" value="WD40 repeat-like"/>
    <property type="match status" value="1"/>
</dbReference>
<evidence type="ECO:0000256" key="3">
    <source>
        <dbReference type="PROSITE-ProRule" id="PRU00221"/>
    </source>
</evidence>
<dbReference type="GO" id="GO:1990234">
    <property type="term" value="C:transferase complex"/>
    <property type="evidence" value="ECO:0007669"/>
    <property type="project" value="UniProtKB-ARBA"/>
</dbReference>
<dbReference type="PANTHER" id="PTHR22847">
    <property type="entry name" value="WD40 REPEAT PROTEIN"/>
    <property type="match status" value="1"/>
</dbReference>
<dbReference type="InterPro" id="IPR036322">
    <property type="entry name" value="WD40_repeat_dom_sf"/>
</dbReference>
<dbReference type="AlphaFoldDB" id="A0A9P5TR69"/>
<comment type="caution">
    <text evidence="5">The sequence shown here is derived from an EMBL/GenBank/DDBJ whole genome shotgun (WGS) entry which is preliminary data.</text>
</comment>
<dbReference type="Gene3D" id="2.130.10.10">
    <property type="entry name" value="YVTN repeat-like/Quinoprotein amine dehydrogenase"/>
    <property type="match status" value="2"/>
</dbReference>
<dbReference type="InterPro" id="IPR001680">
    <property type="entry name" value="WD40_rpt"/>
</dbReference>
<evidence type="ECO:0000256" key="1">
    <source>
        <dbReference type="ARBA" id="ARBA00022574"/>
    </source>
</evidence>
<organism evidence="5 6">
    <name type="scientific">Gymnopilus junonius</name>
    <name type="common">Spectacular rustgill mushroom</name>
    <name type="synonym">Gymnopilus spectabilis subsp. junonius</name>
    <dbReference type="NCBI Taxonomy" id="109634"/>
    <lineage>
        <taxon>Eukaryota</taxon>
        <taxon>Fungi</taxon>
        <taxon>Dikarya</taxon>
        <taxon>Basidiomycota</taxon>
        <taxon>Agaricomycotina</taxon>
        <taxon>Agaricomycetes</taxon>
        <taxon>Agaricomycetidae</taxon>
        <taxon>Agaricales</taxon>
        <taxon>Agaricineae</taxon>
        <taxon>Hymenogastraceae</taxon>
        <taxon>Gymnopilus</taxon>
    </lineage>
</organism>
<keyword evidence="4" id="KW-1133">Transmembrane helix</keyword>
<dbReference type="PROSITE" id="PS50082">
    <property type="entry name" value="WD_REPEATS_2"/>
    <property type="match status" value="1"/>
</dbReference>
<reference evidence="5" key="1">
    <citation type="submission" date="2020-11" db="EMBL/GenBank/DDBJ databases">
        <authorList>
            <consortium name="DOE Joint Genome Institute"/>
            <person name="Ahrendt S."/>
            <person name="Riley R."/>
            <person name="Andreopoulos W."/>
            <person name="LaButti K."/>
            <person name="Pangilinan J."/>
            <person name="Ruiz-duenas F.J."/>
            <person name="Barrasa J.M."/>
            <person name="Sanchez-Garcia M."/>
            <person name="Camarero S."/>
            <person name="Miyauchi S."/>
            <person name="Serrano A."/>
            <person name="Linde D."/>
            <person name="Babiker R."/>
            <person name="Drula E."/>
            <person name="Ayuso-Fernandez I."/>
            <person name="Pacheco R."/>
            <person name="Padilla G."/>
            <person name="Ferreira P."/>
            <person name="Barriuso J."/>
            <person name="Kellner H."/>
            <person name="Castanera R."/>
            <person name="Alfaro M."/>
            <person name="Ramirez L."/>
            <person name="Pisabarro A.G."/>
            <person name="Kuo A."/>
            <person name="Tritt A."/>
            <person name="Lipzen A."/>
            <person name="He G."/>
            <person name="Yan M."/>
            <person name="Ng V."/>
            <person name="Cullen D."/>
            <person name="Martin F."/>
            <person name="Rosso M.-N."/>
            <person name="Henrissat B."/>
            <person name="Hibbett D."/>
            <person name="Martinez A.T."/>
            <person name="Grigoriev I.V."/>
        </authorList>
    </citation>
    <scope>NUCLEOTIDE SEQUENCE</scope>
    <source>
        <strain evidence="5">AH 44721</strain>
    </source>
</reference>
<keyword evidence="4" id="KW-0812">Transmembrane</keyword>
<dbReference type="EMBL" id="JADNYJ010000020">
    <property type="protein sequence ID" value="KAF8906070.1"/>
    <property type="molecule type" value="Genomic_DNA"/>
</dbReference>
<dbReference type="InterPro" id="IPR015943">
    <property type="entry name" value="WD40/YVTN_repeat-like_dom_sf"/>
</dbReference>
<keyword evidence="2" id="KW-0677">Repeat</keyword>
<protein>
    <submittedName>
        <fullName evidence="5">WD40-repeat-containing domain protein</fullName>
    </submittedName>
</protein>
<dbReference type="OrthoDB" id="2654453at2759"/>
<evidence type="ECO:0000256" key="2">
    <source>
        <dbReference type="ARBA" id="ARBA00022737"/>
    </source>
</evidence>
<dbReference type="Pfam" id="PF00400">
    <property type="entry name" value="WD40"/>
    <property type="match status" value="1"/>
</dbReference>
<evidence type="ECO:0000313" key="5">
    <source>
        <dbReference type="EMBL" id="KAF8906070.1"/>
    </source>
</evidence>
<feature type="transmembrane region" description="Helical" evidence="4">
    <location>
        <begin position="353"/>
        <end position="375"/>
    </location>
</feature>
<evidence type="ECO:0000256" key="4">
    <source>
        <dbReference type="SAM" id="Phobius"/>
    </source>
</evidence>